<gene>
    <name evidence="2" type="ORF">BECKFM1743A_GA0114220_102024</name>
    <name evidence="4" type="ORF">BECKFM1743B_GA0114221_103521</name>
    <name evidence="3" type="ORF">BECKFM1743C_GA0114222_103421</name>
</gene>
<organism evidence="4">
    <name type="scientific">Candidatus Kentrum sp. FM</name>
    <dbReference type="NCBI Taxonomy" id="2126340"/>
    <lineage>
        <taxon>Bacteria</taxon>
        <taxon>Pseudomonadati</taxon>
        <taxon>Pseudomonadota</taxon>
        <taxon>Gammaproteobacteria</taxon>
        <taxon>Candidatus Kentrum</taxon>
    </lineage>
</organism>
<proteinExistence type="predicted"/>
<dbReference type="EMBL" id="CAADEZ010000202">
    <property type="protein sequence ID" value="VFJ57847.1"/>
    <property type="molecule type" value="Genomic_DNA"/>
</dbReference>
<feature type="chain" id="PRO_5036354175" description="DUF1318 domain-containing protein" evidence="1">
    <location>
        <begin position="23"/>
        <end position="91"/>
    </location>
</feature>
<evidence type="ECO:0000313" key="2">
    <source>
        <dbReference type="EMBL" id="VFJ57847.1"/>
    </source>
</evidence>
<evidence type="ECO:0000313" key="4">
    <source>
        <dbReference type="EMBL" id="VFK15071.1"/>
    </source>
</evidence>
<evidence type="ECO:0008006" key="5">
    <source>
        <dbReference type="Google" id="ProtNLM"/>
    </source>
</evidence>
<dbReference type="InterPro" id="IPR008309">
    <property type="entry name" value="YdbL"/>
</dbReference>
<dbReference type="AlphaFoldDB" id="A0A450WDN2"/>
<evidence type="ECO:0000313" key="3">
    <source>
        <dbReference type="EMBL" id="VFJ63336.1"/>
    </source>
</evidence>
<name>A0A450WDN2_9GAMM</name>
<protein>
    <recommendedName>
        <fullName evidence="5">DUF1318 domain-containing protein</fullName>
    </recommendedName>
</protein>
<dbReference type="Pfam" id="PF07027">
    <property type="entry name" value="DUF1318"/>
    <property type="match status" value="1"/>
</dbReference>
<evidence type="ECO:0000256" key="1">
    <source>
        <dbReference type="SAM" id="SignalP"/>
    </source>
</evidence>
<keyword evidence="1" id="KW-0732">Signal</keyword>
<feature type="signal peptide" evidence="1">
    <location>
        <begin position="1"/>
        <end position="22"/>
    </location>
</feature>
<reference evidence="4" key="1">
    <citation type="submission" date="2019-02" db="EMBL/GenBank/DDBJ databases">
        <authorList>
            <person name="Gruber-Vodicka R. H."/>
            <person name="Seah K. B. B."/>
        </authorList>
    </citation>
    <scope>NUCLEOTIDE SEQUENCE</scope>
    <source>
        <strain evidence="2">BECK_BZ163</strain>
        <strain evidence="4">BECK_BZ164</strain>
        <strain evidence="3">BECK_BZ165</strain>
    </source>
</reference>
<dbReference type="EMBL" id="CAADFA010000342">
    <property type="protein sequence ID" value="VFJ63336.1"/>
    <property type="molecule type" value="Genomic_DNA"/>
</dbReference>
<accession>A0A450WDN2</accession>
<sequence>MKSNMKTLFIIGLLLVSTPALALSLGQAKSQGLVAETPSGYIEARASTNAVKDLVNSVNAKRKARYREISKRNGTPLGTVEKVAGRKLMNR</sequence>
<dbReference type="EMBL" id="CAADFL010000352">
    <property type="protein sequence ID" value="VFK15071.1"/>
    <property type="molecule type" value="Genomic_DNA"/>
</dbReference>